<evidence type="ECO:0000313" key="2">
    <source>
        <dbReference type="EMBL" id="RSL34518.1"/>
    </source>
</evidence>
<proteinExistence type="predicted"/>
<sequence length="162" mass="18142">MNRRNIQLFSFGLFTAACCLTLFYFFSPTSAKTDDSSNEQTTTAPNLEEIKKEKIVSFLETEGLTVLNKEEMANLEQAANSAQDVPDEDETDNESIKAILHIEEGMTSKEVTALLNNLEMVKNTSEFEQKLTEHKAATTIQPGMYELTDDMSSVEIIEQITS</sequence>
<evidence type="ECO:0000256" key="1">
    <source>
        <dbReference type="SAM" id="SignalP"/>
    </source>
</evidence>
<keyword evidence="1" id="KW-0732">Signal</keyword>
<organism evidence="2 3">
    <name type="scientific">Salibacterium salarium</name>
    <dbReference type="NCBI Taxonomy" id="284579"/>
    <lineage>
        <taxon>Bacteria</taxon>
        <taxon>Bacillati</taxon>
        <taxon>Bacillota</taxon>
        <taxon>Bacilli</taxon>
        <taxon>Bacillales</taxon>
        <taxon>Bacillaceae</taxon>
    </lineage>
</organism>
<reference evidence="2 3" key="1">
    <citation type="submission" date="2018-10" db="EMBL/GenBank/DDBJ databases">
        <title>Draft genome sequence of Bacillus salarius IM0101, isolated from a hypersaline soil in Inner Mongolia, China.</title>
        <authorList>
            <person name="Yamprayoonswat W."/>
            <person name="Boonvisut S."/>
            <person name="Jumpathong W."/>
            <person name="Sittihan S."/>
            <person name="Ruangsuj P."/>
            <person name="Wanthongcharoen S."/>
            <person name="Thongpramul N."/>
            <person name="Pimmason S."/>
            <person name="Yu B."/>
            <person name="Yasawong M."/>
        </authorList>
    </citation>
    <scope>NUCLEOTIDE SEQUENCE [LARGE SCALE GENOMIC DNA]</scope>
    <source>
        <strain evidence="2 3">IM0101</strain>
    </source>
</reference>
<gene>
    <name evidence="2" type="ORF">D7Z54_05065</name>
</gene>
<dbReference type="OrthoDB" id="2138957at2"/>
<feature type="signal peptide" evidence="1">
    <location>
        <begin position="1"/>
        <end position="31"/>
    </location>
</feature>
<dbReference type="EMBL" id="RBVX01000003">
    <property type="protein sequence ID" value="RSL34518.1"/>
    <property type="molecule type" value="Genomic_DNA"/>
</dbReference>
<protein>
    <recommendedName>
        <fullName evidence="4">YceG-like family protein</fullName>
    </recommendedName>
</protein>
<accession>A0A3R9PB77</accession>
<keyword evidence="3" id="KW-1185">Reference proteome</keyword>
<dbReference type="AlphaFoldDB" id="A0A3R9PB77"/>
<evidence type="ECO:0000313" key="3">
    <source>
        <dbReference type="Proteomes" id="UP000275076"/>
    </source>
</evidence>
<feature type="chain" id="PRO_5039098772" description="YceG-like family protein" evidence="1">
    <location>
        <begin position="32"/>
        <end position="162"/>
    </location>
</feature>
<dbReference type="Gene3D" id="3.30.1490.480">
    <property type="entry name" value="Endolytic murein transglycosylase"/>
    <property type="match status" value="1"/>
</dbReference>
<dbReference type="RefSeq" id="WP_125554751.1">
    <property type="nucleotide sequence ID" value="NZ_RBVX01000003.1"/>
</dbReference>
<comment type="caution">
    <text evidence="2">The sequence shown here is derived from an EMBL/GenBank/DDBJ whole genome shotgun (WGS) entry which is preliminary data.</text>
</comment>
<dbReference type="PROSITE" id="PS51257">
    <property type="entry name" value="PROKAR_LIPOPROTEIN"/>
    <property type="match status" value="1"/>
</dbReference>
<evidence type="ECO:0008006" key="4">
    <source>
        <dbReference type="Google" id="ProtNLM"/>
    </source>
</evidence>
<name>A0A3R9PB77_9BACI</name>
<dbReference type="Proteomes" id="UP000275076">
    <property type="component" value="Unassembled WGS sequence"/>
</dbReference>